<name>A0A9W3Z0X6_LACJH</name>
<dbReference type="RefSeq" id="WP_127835743.1">
    <property type="nucleotide sequence ID" value="NZ_CP032680.1"/>
</dbReference>
<feature type="compositionally biased region" description="Basic and acidic residues" evidence="1">
    <location>
        <begin position="241"/>
        <end position="257"/>
    </location>
</feature>
<dbReference type="AlphaFoldDB" id="A0A9W3Z0X6"/>
<feature type="region of interest" description="Disordered" evidence="1">
    <location>
        <begin position="219"/>
        <end position="267"/>
    </location>
</feature>
<gene>
    <name evidence="2" type="ORF">D7321_05295</name>
</gene>
<organism evidence="2 3">
    <name type="scientific">Lactobacillus johnsonii</name>
    <dbReference type="NCBI Taxonomy" id="33959"/>
    <lineage>
        <taxon>Bacteria</taxon>
        <taxon>Bacillati</taxon>
        <taxon>Bacillota</taxon>
        <taxon>Bacilli</taxon>
        <taxon>Lactobacillales</taxon>
        <taxon>Lactobacillaceae</taxon>
        <taxon>Lactobacillus</taxon>
    </lineage>
</organism>
<dbReference type="InterPro" id="IPR007499">
    <property type="entry name" value="ERF_bacteria_virus"/>
</dbReference>
<dbReference type="Proteomes" id="UP000283758">
    <property type="component" value="Chromosome"/>
</dbReference>
<sequence>MEFYGREEDRAKWAMHYAQVKANIRQPRRTHNVTVSGTTKQGKPYSYDYRYADLADVDKAVMEGIKEATDENGNITFSYLFDIETTNTAVGVQTLLVDASGFTVKTNKIVFQNSKAYDAQATASLISYAKRYSLSGAFGIAADDDNDIQDQKTIYEPRVLTKQELEDYKVYYNGIQANLYDLYQEAKDGIKDAQNWLKEPHTPQDAQAIHQIAQIFKKKHPGTKESDKAKKDALDKIQQSRTEEAKKDPFAEKKVEVDSDPVTDSLF</sequence>
<feature type="compositionally biased region" description="Basic and acidic residues" evidence="1">
    <location>
        <begin position="222"/>
        <end position="235"/>
    </location>
</feature>
<dbReference type="EMBL" id="CP032680">
    <property type="protein sequence ID" value="AZZ67540.1"/>
    <property type="molecule type" value="Genomic_DNA"/>
</dbReference>
<protein>
    <recommendedName>
        <fullName evidence="4">Lj928 prophage protein</fullName>
    </recommendedName>
</protein>
<evidence type="ECO:0000313" key="3">
    <source>
        <dbReference type="Proteomes" id="UP000283758"/>
    </source>
</evidence>
<evidence type="ECO:0000313" key="2">
    <source>
        <dbReference type="EMBL" id="AZZ67540.1"/>
    </source>
</evidence>
<accession>A0A9W3Z0X6</accession>
<proteinExistence type="predicted"/>
<dbReference type="Pfam" id="PF04404">
    <property type="entry name" value="ERF"/>
    <property type="match status" value="1"/>
</dbReference>
<reference evidence="2 3" key="1">
    <citation type="submission" date="2018-10" db="EMBL/GenBank/DDBJ databases">
        <title>Complete genome sequencing of Lactobacillus johnsonii ZLJ010.</title>
        <authorList>
            <person name="Zhang W."/>
            <person name="Ji H."/>
            <person name="Wang J."/>
            <person name="Zhang D."/>
            <person name="Liu H."/>
            <person name="Wang S."/>
            <person name="Wang Y."/>
        </authorList>
    </citation>
    <scope>NUCLEOTIDE SEQUENCE [LARGE SCALE GENOMIC DNA]</scope>
    <source>
        <strain evidence="2 3">ZLJ010</strain>
    </source>
</reference>
<evidence type="ECO:0008006" key="4">
    <source>
        <dbReference type="Google" id="ProtNLM"/>
    </source>
</evidence>
<evidence type="ECO:0000256" key="1">
    <source>
        <dbReference type="SAM" id="MobiDB-lite"/>
    </source>
</evidence>